<evidence type="ECO:0000256" key="3">
    <source>
        <dbReference type="SAM" id="SignalP"/>
    </source>
</evidence>
<comment type="caution">
    <text evidence="4">The sequence shown here is derived from an EMBL/GenBank/DDBJ whole genome shotgun (WGS) entry which is preliminary data.</text>
</comment>
<feature type="region of interest" description="Disordered" evidence="1">
    <location>
        <begin position="503"/>
        <end position="566"/>
    </location>
</feature>
<dbReference type="Proteomes" id="UP000294498">
    <property type="component" value="Unassembled WGS sequence"/>
</dbReference>
<feature type="chain" id="PRO_5020689042" evidence="3">
    <location>
        <begin position="23"/>
        <end position="680"/>
    </location>
</feature>
<dbReference type="PANTHER" id="PTHR40940:SF2">
    <property type="entry name" value="BATD"/>
    <property type="match status" value="1"/>
</dbReference>
<keyword evidence="3" id="KW-0732">Signal</keyword>
<evidence type="ECO:0000256" key="2">
    <source>
        <dbReference type="SAM" id="Phobius"/>
    </source>
</evidence>
<evidence type="ECO:0000313" key="4">
    <source>
        <dbReference type="EMBL" id="TDW99983.1"/>
    </source>
</evidence>
<feature type="transmembrane region" description="Helical" evidence="2">
    <location>
        <begin position="476"/>
        <end position="496"/>
    </location>
</feature>
<reference evidence="4 5" key="1">
    <citation type="submission" date="2019-03" db="EMBL/GenBank/DDBJ databases">
        <title>Genomic Encyclopedia of Type Strains, Phase IV (KMG-IV): sequencing the most valuable type-strain genomes for metagenomic binning, comparative biology and taxonomic classification.</title>
        <authorList>
            <person name="Goeker M."/>
        </authorList>
    </citation>
    <scope>NUCLEOTIDE SEQUENCE [LARGE SCALE GENOMIC DNA]</scope>
    <source>
        <strain evidence="4 5">DSM 100059</strain>
    </source>
</reference>
<gene>
    <name evidence="4" type="ORF">EDB95_1000</name>
</gene>
<protein>
    <submittedName>
        <fullName evidence="4">Oxygen tolerance protein BatD</fullName>
    </submittedName>
</protein>
<dbReference type="Pfam" id="PF13584">
    <property type="entry name" value="BatD"/>
    <property type="match status" value="2"/>
</dbReference>
<feature type="compositionally biased region" description="Polar residues" evidence="1">
    <location>
        <begin position="513"/>
        <end position="526"/>
    </location>
</feature>
<organism evidence="4 5">
    <name type="scientific">Dinghuibacter silviterrae</name>
    <dbReference type="NCBI Taxonomy" id="1539049"/>
    <lineage>
        <taxon>Bacteria</taxon>
        <taxon>Pseudomonadati</taxon>
        <taxon>Bacteroidota</taxon>
        <taxon>Chitinophagia</taxon>
        <taxon>Chitinophagales</taxon>
        <taxon>Chitinophagaceae</taxon>
        <taxon>Dinghuibacter</taxon>
    </lineage>
</organism>
<accession>A0A4R8DPH2</accession>
<dbReference type="InterPro" id="IPR025738">
    <property type="entry name" value="BatD"/>
</dbReference>
<keyword evidence="5" id="KW-1185">Reference proteome</keyword>
<sequence length="680" mass="74613">MKRITFSLFVFLLLAAAPRLHAQASFTAKVSQKVIGQEDLLQVDFVLDGVSEVDQFSPPSFGSFQVAQGPSYTSGFNLINGNTSRYYSVTFLLKPTSLGKFTFGPASVLMGNQTMHSNSVSVEVVKGSTGGGVSPQQSNPFQGMMPSMNMDPLAPSGREMYGDQFLRKGEKAEDKIRKNMILRMTASKNSVYVGEPVVATCKLYSRLQSDSKVAERPSFSGFSVFEMVQPEQGTISREMLNGRPYNGYLIRKAQLYPLQSGSLTIEPVELDNNVTFYRQAKPTKQQAPSGSVFDQMMQDFWGDEEGEGVPEKHALNLITDSITIHVKPLPDAGKPADFSGAVGQFTIQASLTSTTVKANQTDTLQLVLAGSGNLPLINAPALHLPSGLEVYDPSAKEQIDQTIAPIKGRKVFSYAFTANSDGQFTLPSIRFSYFNPQTAAYITDSTPPMLLQVLPGPGGHRDTSGQTTTQGVAQPLLRWIWLGAGLLLVLAALVGLSRARRKRPTGAAAPKPGTSQPEVNVGSASADNAPVRRSETAPVGSTPVRETEPAQSVRVTPQADPAHQPYMAPSITTYEAKDWMESARRQLRENDSAAYYRELNAGLWALLREYLDLGQERDKNQVLQRLERKGFSPYVREEVRKLLEECELALYAPIHTGSDMQRNLDVAERLQKRFEHNLKD</sequence>
<feature type="signal peptide" evidence="3">
    <location>
        <begin position="1"/>
        <end position="22"/>
    </location>
</feature>
<dbReference type="OrthoDB" id="2079210at2"/>
<dbReference type="AlphaFoldDB" id="A0A4R8DPH2"/>
<name>A0A4R8DPH2_9BACT</name>
<keyword evidence="2" id="KW-1133">Transmembrane helix</keyword>
<dbReference type="PANTHER" id="PTHR40940">
    <property type="entry name" value="PROTEIN BATD-RELATED"/>
    <property type="match status" value="1"/>
</dbReference>
<keyword evidence="2" id="KW-0472">Membrane</keyword>
<keyword evidence="2" id="KW-0812">Transmembrane</keyword>
<dbReference type="RefSeq" id="WP_133991150.1">
    <property type="nucleotide sequence ID" value="NZ_SODV01000001.1"/>
</dbReference>
<dbReference type="EMBL" id="SODV01000001">
    <property type="protein sequence ID" value="TDW99983.1"/>
    <property type="molecule type" value="Genomic_DNA"/>
</dbReference>
<evidence type="ECO:0000313" key="5">
    <source>
        <dbReference type="Proteomes" id="UP000294498"/>
    </source>
</evidence>
<evidence type="ECO:0000256" key="1">
    <source>
        <dbReference type="SAM" id="MobiDB-lite"/>
    </source>
</evidence>
<proteinExistence type="predicted"/>